<evidence type="ECO:0000313" key="5">
    <source>
        <dbReference type="EMBL" id="KAJ7767450.1"/>
    </source>
</evidence>
<comment type="caution">
    <text evidence="5">The sequence shown here is derived from an EMBL/GenBank/DDBJ whole genome shotgun (WGS) entry which is preliminary data.</text>
</comment>
<evidence type="ECO:0000256" key="3">
    <source>
        <dbReference type="ARBA" id="ARBA00023002"/>
    </source>
</evidence>
<dbReference type="Pfam" id="PF05368">
    <property type="entry name" value="NmrA"/>
    <property type="match status" value="1"/>
</dbReference>
<dbReference type="SUPFAM" id="SSF51735">
    <property type="entry name" value="NAD(P)-binding Rossmann-fold domains"/>
    <property type="match status" value="1"/>
</dbReference>
<dbReference type="InterPro" id="IPR036291">
    <property type="entry name" value="NAD(P)-bd_dom_sf"/>
</dbReference>
<dbReference type="Proteomes" id="UP001215280">
    <property type="component" value="Unassembled WGS sequence"/>
</dbReference>
<comment type="similarity">
    <text evidence="1">Belongs to the NmrA-type oxidoreductase family.</text>
</comment>
<dbReference type="Gene3D" id="3.40.50.720">
    <property type="entry name" value="NAD(P)-binding Rossmann-like Domain"/>
    <property type="match status" value="2"/>
</dbReference>
<evidence type="ECO:0000256" key="2">
    <source>
        <dbReference type="ARBA" id="ARBA00022857"/>
    </source>
</evidence>
<dbReference type="PANTHER" id="PTHR42748">
    <property type="entry name" value="NITROGEN METABOLITE REPRESSION PROTEIN NMRA FAMILY MEMBER"/>
    <property type="match status" value="1"/>
</dbReference>
<dbReference type="AlphaFoldDB" id="A0AAD7JM34"/>
<sequence>MTISQDSSAPLAVLAGITGLQGGSVARALLESDKPYRIRGLTRDSTRPVAQAFAAQGIQIVGVLLTVDNEIAEGKMLVDITKDAGVKLLIWSALESLSALSGGKFPGVAFFDAKGEVTDYAKQSGVPLAVVEAGYYATNIFEASYALKKQPDGSFVFGLPVPPTTVVPVIDVGHDYGLYVRAAIEDSTLGAGSEVQSGTLISFGEMVTTLAEVSGKKITYLELNRDAFIEATGMPEYGSMLADIFQAFAIYGCKSSHYGPKVITNPRLLARPLRSWADFLEVNPVQELLS</sequence>
<keyword evidence="6" id="KW-1185">Reference proteome</keyword>
<proteinExistence type="inferred from homology"/>
<keyword evidence="3" id="KW-0560">Oxidoreductase</keyword>
<protein>
    <submittedName>
        <fullName evidence="5">NAD(P)-binding protein</fullName>
    </submittedName>
</protein>
<keyword evidence="2" id="KW-0521">NADP</keyword>
<reference evidence="5" key="1">
    <citation type="submission" date="2023-03" db="EMBL/GenBank/DDBJ databases">
        <title>Massive genome expansion in bonnet fungi (Mycena s.s.) driven by repeated elements and novel gene families across ecological guilds.</title>
        <authorList>
            <consortium name="Lawrence Berkeley National Laboratory"/>
            <person name="Harder C.B."/>
            <person name="Miyauchi S."/>
            <person name="Viragh M."/>
            <person name="Kuo A."/>
            <person name="Thoen E."/>
            <person name="Andreopoulos B."/>
            <person name="Lu D."/>
            <person name="Skrede I."/>
            <person name="Drula E."/>
            <person name="Henrissat B."/>
            <person name="Morin E."/>
            <person name="Kohler A."/>
            <person name="Barry K."/>
            <person name="LaButti K."/>
            <person name="Morin E."/>
            <person name="Salamov A."/>
            <person name="Lipzen A."/>
            <person name="Mereny Z."/>
            <person name="Hegedus B."/>
            <person name="Baldrian P."/>
            <person name="Stursova M."/>
            <person name="Weitz H."/>
            <person name="Taylor A."/>
            <person name="Grigoriev I.V."/>
            <person name="Nagy L.G."/>
            <person name="Martin F."/>
            <person name="Kauserud H."/>
        </authorList>
    </citation>
    <scope>NUCLEOTIDE SEQUENCE</scope>
    <source>
        <strain evidence="5">CBHHK188m</strain>
    </source>
</reference>
<evidence type="ECO:0000256" key="1">
    <source>
        <dbReference type="ARBA" id="ARBA00006328"/>
    </source>
</evidence>
<dbReference type="EMBL" id="JARJLG010000030">
    <property type="protein sequence ID" value="KAJ7767450.1"/>
    <property type="molecule type" value="Genomic_DNA"/>
</dbReference>
<gene>
    <name evidence="5" type="ORF">DFH07DRAFT_1058510</name>
</gene>
<feature type="domain" description="NmrA-like" evidence="4">
    <location>
        <begin position="66"/>
        <end position="248"/>
    </location>
</feature>
<accession>A0AAD7JM34</accession>
<evidence type="ECO:0000259" key="4">
    <source>
        <dbReference type="Pfam" id="PF05368"/>
    </source>
</evidence>
<dbReference type="Gene3D" id="3.90.25.10">
    <property type="entry name" value="UDP-galactose 4-epimerase, domain 1"/>
    <property type="match status" value="1"/>
</dbReference>
<dbReference type="InterPro" id="IPR051164">
    <property type="entry name" value="NmrA-like_oxidored"/>
</dbReference>
<dbReference type="InterPro" id="IPR008030">
    <property type="entry name" value="NmrA-like"/>
</dbReference>
<evidence type="ECO:0000313" key="6">
    <source>
        <dbReference type="Proteomes" id="UP001215280"/>
    </source>
</evidence>
<organism evidence="5 6">
    <name type="scientific">Mycena maculata</name>
    <dbReference type="NCBI Taxonomy" id="230809"/>
    <lineage>
        <taxon>Eukaryota</taxon>
        <taxon>Fungi</taxon>
        <taxon>Dikarya</taxon>
        <taxon>Basidiomycota</taxon>
        <taxon>Agaricomycotina</taxon>
        <taxon>Agaricomycetes</taxon>
        <taxon>Agaricomycetidae</taxon>
        <taxon>Agaricales</taxon>
        <taxon>Marasmiineae</taxon>
        <taxon>Mycenaceae</taxon>
        <taxon>Mycena</taxon>
    </lineage>
</organism>
<dbReference type="GO" id="GO:0005634">
    <property type="term" value="C:nucleus"/>
    <property type="evidence" value="ECO:0007669"/>
    <property type="project" value="TreeGrafter"/>
</dbReference>
<dbReference type="PANTHER" id="PTHR42748:SF30">
    <property type="entry name" value="NMRA-LIKE DOMAIN-CONTAINING PROTEIN"/>
    <property type="match status" value="1"/>
</dbReference>
<dbReference type="GO" id="GO:0016491">
    <property type="term" value="F:oxidoreductase activity"/>
    <property type="evidence" value="ECO:0007669"/>
    <property type="project" value="UniProtKB-KW"/>
</dbReference>
<name>A0AAD7JM34_9AGAR</name>